<dbReference type="SUPFAM" id="SSF51445">
    <property type="entry name" value="(Trans)glycosidases"/>
    <property type="match status" value="1"/>
</dbReference>
<protein>
    <recommendedName>
        <fullName evidence="1">Glycoside-hydrolase family GH114 TIM-barrel domain-containing protein</fullName>
    </recommendedName>
</protein>
<name>A0ABW9QWE5_9ACTN</name>
<dbReference type="Pfam" id="PF03537">
    <property type="entry name" value="Glyco_hydro_114"/>
    <property type="match status" value="1"/>
</dbReference>
<proteinExistence type="predicted"/>
<feature type="domain" description="Glycoside-hydrolase family GH114 TIM-barrel" evidence="1">
    <location>
        <begin position="21"/>
        <end position="272"/>
    </location>
</feature>
<organism evidence="2 3">
    <name type="scientific">Acidiferrimicrobium australe</name>
    <dbReference type="NCBI Taxonomy" id="2664430"/>
    <lineage>
        <taxon>Bacteria</taxon>
        <taxon>Bacillati</taxon>
        <taxon>Actinomycetota</taxon>
        <taxon>Acidimicrobiia</taxon>
        <taxon>Acidimicrobiales</taxon>
        <taxon>Acidimicrobiaceae</taxon>
        <taxon>Acidiferrimicrobium</taxon>
    </lineage>
</organism>
<dbReference type="EMBL" id="WJHE01000758">
    <property type="protein sequence ID" value="MST33875.1"/>
    <property type="molecule type" value="Genomic_DNA"/>
</dbReference>
<dbReference type="InterPro" id="IPR013785">
    <property type="entry name" value="Aldolase_TIM"/>
</dbReference>
<accession>A0ABW9QWE5</accession>
<dbReference type="InterPro" id="IPR004352">
    <property type="entry name" value="GH114_TIM-barrel"/>
</dbReference>
<evidence type="ECO:0000313" key="2">
    <source>
        <dbReference type="EMBL" id="MST33875.1"/>
    </source>
</evidence>
<feature type="non-terminal residue" evidence="2">
    <location>
        <position position="1"/>
    </location>
</feature>
<dbReference type="InterPro" id="IPR017853">
    <property type="entry name" value="GH"/>
</dbReference>
<dbReference type="PANTHER" id="PTHR35273">
    <property type="entry name" value="ALPHA-1,4 POLYGALACTOSAMINIDASE, PUTATIVE (AFU_ORTHOLOGUE AFUA_3G07890)-RELATED"/>
    <property type="match status" value="1"/>
</dbReference>
<reference evidence="2 3" key="1">
    <citation type="submission" date="2019-11" db="EMBL/GenBank/DDBJ databases">
        <title>Acidiferrimicrobium australis gen. nov., sp. nov., an acidophilic and obligately heterotrophic, member of the Actinobacteria that catalyses dissimilatory oxido- reduction of iron isolated from metal-rich acidic water in Chile.</title>
        <authorList>
            <person name="Gonzalez D."/>
            <person name="Huber K."/>
            <person name="Hedrich S."/>
            <person name="Rojas-Villalobos C."/>
            <person name="Quatrini R."/>
            <person name="Dinamarca M.A."/>
            <person name="Schwarz A."/>
            <person name="Canales C."/>
            <person name="Nancucheo I."/>
        </authorList>
    </citation>
    <scope>NUCLEOTIDE SEQUENCE [LARGE SCALE GENOMIC DNA]</scope>
    <source>
        <strain evidence="2 3">USS-CCA1</strain>
    </source>
</reference>
<dbReference type="Proteomes" id="UP000437736">
    <property type="component" value="Unassembled WGS sequence"/>
</dbReference>
<dbReference type="Gene3D" id="3.20.20.70">
    <property type="entry name" value="Aldolase class I"/>
    <property type="match status" value="1"/>
</dbReference>
<sequence>PAATAGARHRPVWQPKGFLEWQWELDHPLSLHSARDMGLDTRASNGDRPPRTVPKVFDIDAVLNPASTIAALHRRGDRAICYVDVGTAGNYYTAAQEGIPRTYFAQLRADGDLGHQLQGYPEYFIDITARSAVRIVESMIARQCARKHFDAVETDLDETFGTNEGVTGFPITVADELHYLETLAGYLHARGLAWFAKNLDDTGRPAFIDALAPFAQGVITEQCNQFHTCSLLRPFLAAHKPVLDAEYYLPPARFCPADNAAGISGARFPLSLAGGRLPCR</sequence>
<evidence type="ECO:0000259" key="1">
    <source>
        <dbReference type="Pfam" id="PF03537"/>
    </source>
</evidence>
<gene>
    <name evidence="2" type="ORF">GHK86_14250</name>
</gene>
<dbReference type="PANTHER" id="PTHR35273:SF2">
    <property type="entry name" value="ALPHA-GALACTOSIDASE"/>
    <property type="match status" value="1"/>
</dbReference>
<evidence type="ECO:0000313" key="3">
    <source>
        <dbReference type="Proteomes" id="UP000437736"/>
    </source>
</evidence>
<comment type="caution">
    <text evidence="2">The sequence shown here is derived from an EMBL/GenBank/DDBJ whole genome shotgun (WGS) entry which is preliminary data.</text>
</comment>
<keyword evidence="3" id="KW-1185">Reference proteome</keyword>